<gene>
    <name evidence="1" type="ORF">HNQ62_001814</name>
</gene>
<comment type="caution">
    <text evidence="1">The sequence shown here is derived from an EMBL/GenBank/DDBJ whole genome shotgun (WGS) entry which is preliminary data.</text>
</comment>
<name>A0A7J9RTA3_SULOH</name>
<dbReference type="AlphaFoldDB" id="A0A7J9RTA3"/>
<accession>A0A7J9RTA3</accession>
<organism evidence="1 2">
    <name type="scientific">Sulfurisphaera ohwakuensis</name>
    <dbReference type="NCBI Taxonomy" id="69656"/>
    <lineage>
        <taxon>Archaea</taxon>
        <taxon>Thermoproteota</taxon>
        <taxon>Thermoprotei</taxon>
        <taxon>Sulfolobales</taxon>
        <taxon>Sulfolobaceae</taxon>
        <taxon>Sulfurisphaera</taxon>
    </lineage>
</organism>
<dbReference type="EMBL" id="JACHFY010000010">
    <property type="protein sequence ID" value="MBB5254041.1"/>
    <property type="molecule type" value="Genomic_DNA"/>
</dbReference>
<dbReference type="Proteomes" id="UP000582213">
    <property type="component" value="Unassembled WGS sequence"/>
</dbReference>
<evidence type="ECO:0000313" key="2">
    <source>
        <dbReference type="Proteomes" id="UP000582213"/>
    </source>
</evidence>
<proteinExistence type="predicted"/>
<evidence type="ECO:0000313" key="1">
    <source>
        <dbReference type="EMBL" id="MBB5254041.1"/>
    </source>
</evidence>
<protein>
    <submittedName>
        <fullName evidence="1">IS1 family transposase</fullName>
    </submittedName>
</protein>
<sequence>MESYNSYYRANLIRLATDNKAVNRNERLVKYSLALLNVI</sequence>
<reference evidence="1 2" key="1">
    <citation type="submission" date="2020-08" db="EMBL/GenBank/DDBJ databases">
        <title>Genomic Encyclopedia of Type Strains, Phase IV (KMG-IV): sequencing the most valuable type-strain genomes for metagenomic binning, comparative biology and taxonomic classification.</title>
        <authorList>
            <person name="Goeker M."/>
        </authorList>
    </citation>
    <scope>NUCLEOTIDE SEQUENCE [LARGE SCALE GENOMIC DNA]</scope>
    <source>
        <strain evidence="1 2">DSM 12421</strain>
    </source>
</reference>